<feature type="region of interest" description="Disordered" evidence="3">
    <location>
        <begin position="303"/>
        <end position="438"/>
    </location>
</feature>
<dbReference type="EMBL" id="VXIV02000758">
    <property type="protein sequence ID" value="KAF6036257.1"/>
    <property type="molecule type" value="Genomic_DNA"/>
</dbReference>
<dbReference type="PRINTS" id="PR00503">
    <property type="entry name" value="BROMODOMAIN"/>
</dbReference>
<evidence type="ECO:0000256" key="3">
    <source>
        <dbReference type="SAM" id="MobiDB-lite"/>
    </source>
</evidence>
<feature type="compositionally biased region" description="Basic and acidic residues" evidence="3">
    <location>
        <begin position="404"/>
        <end position="416"/>
    </location>
</feature>
<evidence type="ECO:0000256" key="2">
    <source>
        <dbReference type="PROSITE-ProRule" id="PRU00035"/>
    </source>
</evidence>
<dbReference type="PANTHER" id="PTHR16266:SF17">
    <property type="entry name" value="BRWD3"/>
    <property type="match status" value="1"/>
</dbReference>
<keyword evidence="1 2" id="KW-0103">Bromodomain</keyword>
<feature type="compositionally biased region" description="Polar residues" evidence="3">
    <location>
        <begin position="303"/>
        <end position="325"/>
    </location>
</feature>
<evidence type="ECO:0000313" key="5">
    <source>
        <dbReference type="EMBL" id="KAF6036257.1"/>
    </source>
</evidence>
<name>A0A7J7KDB0_BUGNE</name>
<dbReference type="AlphaFoldDB" id="A0A7J7KDB0"/>
<dbReference type="OrthoDB" id="899at2759"/>
<dbReference type="InterPro" id="IPR001487">
    <property type="entry name" value="Bromodomain"/>
</dbReference>
<feature type="compositionally biased region" description="Basic and acidic residues" evidence="3">
    <location>
        <begin position="384"/>
        <end position="393"/>
    </location>
</feature>
<evidence type="ECO:0000259" key="4">
    <source>
        <dbReference type="PROSITE" id="PS50014"/>
    </source>
</evidence>
<feature type="compositionally biased region" description="Low complexity" evidence="3">
    <location>
        <begin position="326"/>
        <end position="345"/>
    </location>
</feature>
<feature type="compositionally biased region" description="Basic residues" evidence="3">
    <location>
        <begin position="394"/>
        <end position="403"/>
    </location>
</feature>
<dbReference type="GO" id="GO:0007010">
    <property type="term" value="P:cytoskeleton organization"/>
    <property type="evidence" value="ECO:0007669"/>
    <property type="project" value="TreeGrafter"/>
</dbReference>
<dbReference type="FunFam" id="1.20.920.10:FF:000066">
    <property type="entry name" value="Transcription initiation factor TFIID subunit 1"/>
    <property type="match status" value="1"/>
</dbReference>
<sequence length="558" mass="63458">MCEEEKASLRYVPNPSDWDGCDAQEACQRICRCIEQLMDHSVSDDFNAPVDLNLYPNYAEEVAYGMDLSTIKSRLTNSFYRRKTAVQFDVRGIERNARTFNCPNSDIVKKACIVTNVCLQIISDKRCVDAIAVYNQLNLSDEYCTSSSSKSYKKLRKKTKGFRWQEQAMRIVEEAVADDDSIHFRAPPDLSQLPGYNLAVNIPMDFTTIKENLQEKEYSNADEFIDDVRLIICNSKSYNSRRTPAYKMTVRLSTKLEKNISAMLEEIKRENSTANLHMPKRRKVSDGTLQSFKVVKRLRTTRSQLISRHSDSLPSTSGYTTARTNSSTKGPSMSSISSSHYSTRSKTGTLKPKRFKDHYTSEELGNLAQISTRRLLQSSDESEKENHSLDRKSKFQRNGRRVKRVVDSESDYTKETDAEDAQESGVSNTMSHNGSEKAVADTQLDACFPEETDFNLSDEETIHKLKILSQKSKKRPFKSVGKYSTRYSSAVGERTGGSSNSHSTGVRNLKNGYVTRHQTQHTVGMYRESYSDSDSEPHNNQHLFLRKGAKSSKRLRQD</sequence>
<dbReference type="GO" id="GO:0005634">
    <property type="term" value="C:nucleus"/>
    <property type="evidence" value="ECO:0007669"/>
    <property type="project" value="TreeGrafter"/>
</dbReference>
<protein>
    <submittedName>
        <fullName evidence="5">BRWD3</fullName>
    </submittedName>
</protein>
<feature type="domain" description="Bromo" evidence="4">
    <location>
        <begin position="38"/>
        <end position="108"/>
    </location>
</feature>
<keyword evidence="6" id="KW-1185">Reference proteome</keyword>
<gene>
    <name evidence="5" type="ORF">EB796_005431</name>
</gene>
<dbReference type="InterPro" id="IPR052060">
    <property type="entry name" value="Bromo_WD_repeat"/>
</dbReference>
<dbReference type="InterPro" id="IPR036427">
    <property type="entry name" value="Bromodomain-like_sf"/>
</dbReference>
<evidence type="ECO:0000256" key="1">
    <source>
        <dbReference type="ARBA" id="ARBA00023117"/>
    </source>
</evidence>
<reference evidence="5" key="1">
    <citation type="submission" date="2020-06" db="EMBL/GenBank/DDBJ databases">
        <title>Draft genome of Bugula neritina, a colonial animal packing powerful symbionts and potential medicines.</title>
        <authorList>
            <person name="Rayko M."/>
        </authorList>
    </citation>
    <scope>NUCLEOTIDE SEQUENCE [LARGE SCALE GENOMIC DNA]</scope>
    <source>
        <strain evidence="5">Kwan_BN1</strain>
    </source>
</reference>
<feature type="compositionally biased region" description="Polar residues" evidence="3">
    <location>
        <begin position="424"/>
        <end position="433"/>
    </location>
</feature>
<dbReference type="SUPFAM" id="SSF47370">
    <property type="entry name" value="Bromodomain"/>
    <property type="match status" value="2"/>
</dbReference>
<feature type="domain" description="Bromo" evidence="4">
    <location>
        <begin position="176"/>
        <end position="246"/>
    </location>
</feature>
<dbReference type="GO" id="GO:0008360">
    <property type="term" value="P:regulation of cell shape"/>
    <property type="evidence" value="ECO:0007669"/>
    <property type="project" value="TreeGrafter"/>
</dbReference>
<dbReference type="Gene3D" id="1.20.920.10">
    <property type="entry name" value="Bromodomain-like"/>
    <property type="match status" value="2"/>
</dbReference>
<dbReference type="PANTHER" id="PTHR16266">
    <property type="entry name" value="WD REPEAT DOMAIN 9"/>
    <property type="match status" value="1"/>
</dbReference>
<comment type="caution">
    <text evidence="5">The sequence shown here is derived from an EMBL/GenBank/DDBJ whole genome shotgun (WGS) entry which is preliminary data.</text>
</comment>
<evidence type="ECO:0000313" key="6">
    <source>
        <dbReference type="Proteomes" id="UP000593567"/>
    </source>
</evidence>
<feature type="compositionally biased region" description="Basic residues" evidence="3">
    <location>
        <begin position="544"/>
        <end position="558"/>
    </location>
</feature>
<dbReference type="PROSITE" id="PS50014">
    <property type="entry name" value="BROMODOMAIN_2"/>
    <property type="match status" value="2"/>
</dbReference>
<dbReference type="Proteomes" id="UP000593567">
    <property type="component" value="Unassembled WGS sequence"/>
</dbReference>
<dbReference type="CDD" id="cd04369">
    <property type="entry name" value="Bromodomain"/>
    <property type="match status" value="1"/>
</dbReference>
<accession>A0A7J7KDB0</accession>
<feature type="compositionally biased region" description="Polar residues" evidence="3">
    <location>
        <begin position="368"/>
        <end position="379"/>
    </location>
</feature>
<dbReference type="Pfam" id="PF00439">
    <property type="entry name" value="Bromodomain"/>
    <property type="match status" value="2"/>
</dbReference>
<proteinExistence type="predicted"/>
<organism evidence="5 6">
    <name type="scientific">Bugula neritina</name>
    <name type="common">Brown bryozoan</name>
    <name type="synonym">Sertularia neritina</name>
    <dbReference type="NCBI Taxonomy" id="10212"/>
    <lineage>
        <taxon>Eukaryota</taxon>
        <taxon>Metazoa</taxon>
        <taxon>Spiralia</taxon>
        <taxon>Lophotrochozoa</taxon>
        <taxon>Bryozoa</taxon>
        <taxon>Gymnolaemata</taxon>
        <taxon>Cheilostomatida</taxon>
        <taxon>Flustrina</taxon>
        <taxon>Buguloidea</taxon>
        <taxon>Bugulidae</taxon>
        <taxon>Bugula</taxon>
    </lineage>
</organism>
<feature type="region of interest" description="Disordered" evidence="3">
    <location>
        <begin position="528"/>
        <end position="558"/>
    </location>
</feature>
<dbReference type="SMART" id="SM00297">
    <property type="entry name" value="BROMO"/>
    <property type="match status" value="2"/>
</dbReference>
<dbReference type="GO" id="GO:0006357">
    <property type="term" value="P:regulation of transcription by RNA polymerase II"/>
    <property type="evidence" value="ECO:0007669"/>
    <property type="project" value="TreeGrafter"/>
</dbReference>